<dbReference type="GeneID" id="27346286"/>
<evidence type="ECO:0000313" key="3">
    <source>
        <dbReference type="Proteomes" id="UP000054466"/>
    </source>
</evidence>
<dbReference type="AlphaFoldDB" id="A0A0D2C896"/>
<sequence>MLCNPLTKRTNLVLVISRAVIVKGFFRLGNPVLNATTPTVVQNMRQWWHNAKSKNETSRTKCMDPCCVQSGALRYSDFRLSGTGTSSHIIPSLSSVYLLPINRVCVQIVVVWFHRAHEYQIRASRRNSFGGGAPTTGTQREVRGLRGPRGKQAPERL</sequence>
<dbReference type="RefSeq" id="XP_016247564.1">
    <property type="nucleotide sequence ID" value="XM_016394145.1"/>
</dbReference>
<dbReference type="VEuPathDB" id="FungiDB:PV07_07092"/>
<evidence type="ECO:0000256" key="1">
    <source>
        <dbReference type="SAM" id="MobiDB-lite"/>
    </source>
</evidence>
<dbReference type="HOGENOM" id="CLU_1677691_0_0_1"/>
<protein>
    <submittedName>
        <fullName evidence="2">Uncharacterized protein</fullName>
    </submittedName>
</protein>
<evidence type="ECO:0000313" key="2">
    <source>
        <dbReference type="EMBL" id="KIW27348.1"/>
    </source>
</evidence>
<organism evidence="2 3">
    <name type="scientific">Cladophialophora immunda</name>
    <dbReference type="NCBI Taxonomy" id="569365"/>
    <lineage>
        <taxon>Eukaryota</taxon>
        <taxon>Fungi</taxon>
        <taxon>Dikarya</taxon>
        <taxon>Ascomycota</taxon>
        <taxon>Pezizomycotina</taxon>
        <taxon>Eurotiomycetes</taxon>
        <taxon>Chaetothyriomycetidae</taxon>
        <taxon>Chaetothyriales</taxon>
        <taxon>Herpotrichiellaceae</taxon>
        <taxon>Cladophialophora</taxon>
    </lineage>
</organism>
<dbReference type="Proteomes" id="UP000054466">
    <property type="component" value="Unassembled WGS sequence"/>
</dbReference>
<name>A0A0D2C896_9EURO</name>
<dbReference type="EMBL" id="KN847043">
    <property type="protein sequence ID" value="KIW27348.1"/>
    <property type="molecule type" value="Genomic_DNA"/>
</dbReference>
<keyword evidence="3" id="KW-1185">Reference proteome</keyword>
<accession>A0A0D2C896</accession>
<feature type="region of interest" description="Disordered" evidence="1">
    <location>
        <begin position="126"/>
        <end position="157"/>
    </location>
</feature>
<gene>
    <name evidence="2" type="ORF">PV07_07092</name>
</gene>
<reference evidence="2 3" key="1">
    <citation type="submission" date="2015-01" db="EMBL/GenBank/DDBJ databases">
        <title>The Genome Sequence of Cladophialophora immunda CBS83496.</title>
        <authorList>
            <consortium name="The Broad Institute Genomics Platform"/>
            <person name="Cuomo C."/>
            <person name="de Hoog S."/>
            <person name="Gorbushina A."/>
            <person name="Stielow B."/>
            <person name="Teixiera M."/>
            <person name="Abouelleil A."/>
            <person name="Chapman S.B."/>
            <person name="Priest M."/>
            <person name="Young S.K."/>
            <person name="Wortman J."/>
            <person name="Nusbaum C."/>
            <person name="Birren B."/>
        </authorList>
    </citation>
    <scope>NUCLEOTIDE SEQUENCE [LARGE SCALE GENOMIC DNA]</scope>
    <source>
        <strain evidence="2 3">CBS 83496</strain>
    </source>
</reference>
<proteinExistence type="predicted"/>